<evidence type="ECO:0000313" key="3">
    <source>
        <dbReference type="Proteomes" id="UP000821866"/>
    </source>
</evidence>
<keyword evidence="3" id="KW-1185">Reference proteome</keyword>
<feature type="compositionally biased region" description="Basic and acidic residues" evidence="1">
    <location>
        <begin position="49"/>
        <end position="64"/>
    </location>
</feature>
<evidence type="ECO:0000313" key="2">
    <source>
        <dbReference type="EMBL" id="KAH8019338.1"/>
    </source>
</evidence>
<reference evidence="2" key="2">
    <citation type="submission" date="2021-09" db="EMBL/GenBank/DDBJ databases">
        <authorList>
            <person name="Jia N."/>
            <person name="Wang J."/>
            <person name="Shi W."/>
            <person name="Du L."/>
            <person name="Sun Y."/>
            <person name="Zhan W."/>
            <person name="Jiang J."/>
            <person name="Wang Q."/>
            <person name="Zhang B."/>
            <person name="Ji P."/>
            <person name="Sakyi L.B."/>
            <person name="Cui X."/>
            <person name="Yuan T."/>
            <person name="Jiang B."/>
            <person name="Yang W."/>
            <person name="Lam T.T.-Y."/>
            <person name="Chang Q."/>
            <person name="Ding S."/>
            <person name="Wang X."/>
            <person name="Zhu J."/>
            <person name="Ruan X."/>
            <person name="Zhao L."/>
            <person name="Wei J."/>
            <person name="Que T."/>
            <person name="Du C."/>
            <person name="Cheng J."/>
            <person name="Dai P."/>
            <person name="Han X."/>
            <person name="Huang E."/>
            <person name="Gao Y."/>
            <person name="Liu J."/>
            <person name="Shao H."/>
            <person name="Ye R."/>
            <person name="Li L."/>
            <person name="Wei W."/>
            <person name="Wang X."/>
            <person name="Wang C."/>
            <person name="Huo Q."/>
            <person name="Li W."/>
            <person name="Guo W."/>
            <person name="Chen H."/>
            <person name="Chen S."/>
            <person name="Zhou L."/>
            <person name="Zhou L."/>
            <person name="Ni X."/>
            <person name="Tian J."/>
            <person name="Zhou Y."/>
            <person name="Sheng Y."/>
            <person name="Liu T."/>
            <person name="Pan Y."/>
            <person name="Xia L."/>
            <person name="Li J."/>
            <person name="Zhao F."/>
            <person name="Cao W."/>
        </authorList>
    </citation>
    <scope>NUCLEOTIDE SEQUENCE</scope>
    <source>
        <strain evidence="2">Rmic-2018</strain>
        <tissue evidence="2">Larvae</tissue>
    </source>
</reference>
<reference evidence="2" key="1">
    <citation type="journal article" date="2020" name="Cell">
        <title>Large-Scale Comparative Analyses of Tick Genomes Elucidate Their Genetic Diversity and Vector Capacities.</title>
        <authorList>
            <consortium name="Tick Genome and Microbiome Consortium (TIGMIC)"/>
            <person name="Jia N."/>
            <person name="Wang J."/>
            <person name="Shi W."/>
            <person name="Du L."/>
            <person name="Sun Y."/>
            <person name="Zhan W."/>
            <person name="Jiang J.F."/>
            <person name="Wang Q."/>
            <person name="Zhang B."/>
            <person name="Ji P."/>
            <person name="Bell-Sakyi L."/>
            <person name="Cui X.M."/>
            <person name="Yuan T.T."/>
            <person name="Jiang B.G."/>
            <person name="Yang W.F."/>
            <person name="Lam T.T."/>
            <person name="Chang Q.C."/>
            <person name="Ding S.J."/>
            <person name="Wang X.J."/>
            <person name="Zhu J.G."/>
            <person name="Ruan X.D."/>
            <person name="Zhao L."/>
            <person name="Wei J.T."/>
            <person name="Ye R.Z."/>
            <person name="Que T.C."/>
            <person name="Du C.H."/>
            <person name="Zhou Y.H."/>
            <person name="Cheng J.X."/>
            <person name="Dai P.F."/>
            <person name="Guo W.B."/>
            <person name="Han X.H."/>
            <person name="Huang E.J."/>
            <person name="Li L.F."/>
            <person name="Wei W."/>
            <person name="Gao Y.C."/>
            <person name="Liu J.Z."/>
            <person name="Shao H.Z."/>
            <person name="Wang X."/>
            <person name="Wang C.C."/>
            <person name="Yang T.C."/>
            <person name="Huo Q.B."/>
            <person name="Li W."/>
            <person name="Chen H.Y."/>
            <person name="Chen S.E."/>
            <person name="Zhou L.G."/>
            <person name="Ni X.B."/>
            <person name="Tian J.H."/>
            <person name="Sheng Y."/>
            <person name="Liu T."/>
            <person name="Pan Y.S."/>
            <person name="Xia L.Y."/>
            <person name="Li J."/>
            <person name="Zhao F."/>
            <person name="Cao W.C."/>
        </authorList>
    </citation>
    <scope>NUCLEOTIDE SEQUENCE</scope>
    <source>
        <strain evidence="2">Rmic-2018</strain>
    </source>
</reference>
<proteinExistence type="predicted"/>
<sequence length="211" mass="22170">MLSPRAGDGRQLRNPHTPEWLLPNSLAVEPSDTSGTTRRAAGSSFPGDGEGKGLRRGVPQEKASRSRTRGGAPLSAVPIAVRAADVAGATIPPAGLLPPICALPEWSAHADRRLRIAKANLVQQPTDDGEGNATEPVSTVTRARKPAFPARTSVDQPRQCRGVTPATEPRNARPTGSHHSSPTSGHNQSPSLLGRNQIAILALGILKFAFM</sequence>
<evidence type="ECO:0000256" key="1">
    <source>
        <dbReference type="SAM" id="MobiDB-lite"/>
    </source>
</evidence>
<dbReference type="EMBL" id="JABSTU010000010">
    <property type="protein sequence ID" value="KAH8019338.1"/>
    <property type="molecule type" value="Genomic_DNA"/>
</dbReference>
<feature type="region of interest" description="Disordered" evidence="1">
    <location>
        <begin position="1"/>
        <end position="72"/>
    </location>
</feature>
<comment type="caution">
    <text evidence="2">The sequence shown here is derived from an EMBL/GenBank/DDBJ whole genome shotgun (WGS) entry which is preliminary data.</text>
</comment>
<organism evidence="2 3">
    <name type="scientific">Rhipicephalus microplus</name>
    <name type="common">Cattle tick</name>
    <name type="synonym">Boophilus microplus</name>
    <dbReference type="NCBI Taxonomy" id="6941"/>
    <lineage>
        <taxon>Eukaryota</taxon>
        <taxon>Metazoa</taxon>
        <taxon>Ecdysozoa</taxon>
        <taxon>Arthropoda</taxon>
        <taxon>Chelicerata</taxon>
        <taxon>Arachnida</taxon>
        <taxon>Acari</taxon>
        <taxon>Parasitiformes</taxon>
        <taxon>Ixodida</taxon>
        <taxon>Ixodoidea</taxon>
        <taxon>Ixodidae</taxon>
        <taxon>Rhipicephalinae</taxon>
        <taxon>Rhipicephalus</taxon>
        <taxon>Boophilus</taxon>
    </lineage>
</organism>
<protein>
    <submittedName>
        <fullName evidence="2">Uncharacterized protein</fullName>
    </submittedName>
</protein>
<gene>
    <name evidence="2" type="ORF">HPB51_019169</name>
</gene>
<accession>A0A9J6DBL8</accession>
<name>A0A9J6DBL8_RHIMP</name>
<feature type="region of interest" description="Disordered" evidence="1">
    <location>
        <begin position="124"/>
        <end position="191"/>
    </location>
</feature>
<dbReference type="Proteomes" id="UP000821866">
    <property type="component" value="Chromosome 8"/>
</dbReference>
<dbReference type="AlphaFoldDB" id="A0A9J6DBL8"/>
<feature type="compositionally biased region" description="Low complexity" evidence="1">
    <location>
        <begin position="174"/>
        <end position="186"/>
    </location>
</feature>